<dbReference type="NCBIfam" id="TIGR02937">
    <property type="entry name" value="sigma70-ECF"/>
    <property type="match status" value="1"/>
</dbReference>
<keyword evidence="5" id="KW-0804">Transcription</keyword>
<dbReference type="InterPro" id="IPR013324">
    <property type="entry name" value="RNA_pol_sigma_r3/r4-like"/>
</dbReference>
<reference evidence="9 11" key="2">
    <citation type="submission" date="2017-06" db="EMBL/GenBank/DDBJ databases">
        <authorList>
            <consortium name="Pathogen Informatics"/>
        </authorList>
    </citation>
    <scope>NUCLEOTIDE SEQUENCE [LARGE SCALE GENOMIC DNA]</scope>
    <source>
        <strain evidence="9 11">NCTC13015</strain>
    </source>
</reference>
<dbReference type="OrthoDB" id="9780326at2"/>
<evidence type="ECO:0000256" key="5">
    <source>
        <dbReference type="ARBA" id="ARBA00023163"/>
    </source>
</evidence>
<dbReference type="STRING" id="156978.CIMIT_12110"/>
<dbReference type="GO" id="GO:0006352">
    <property type="term" value="P:DNA-templated transcription initiation"/>
    <property type="evidence" value="ECO:0007669"/>
    <property type="project" value="InterPro"/>
</dbReference>
<gene>
    <name evidence="9" type="primary">rpoE_1</name>
    <name evidence="8" type="ORF">CIMIT_12110</name>
    <name evidence="9" type="ORF">SAMEA4535761_00055</name>
</gene>
<evidence type="ECO:0000256" key="4">
    <source>
        <dbReference type="ARBA" id="ARBA00023125"/>
    </source>
</evidence>
<dbReference type="InterPro" id="IPR007627">
    <property type="entry name" value="RNA_pol_sigma70_r2"/>
</dbReference>
<name>A0A076NJA5_9CORY</name>
<dbReference type="PANTHER" id="PTHR43133">
    <property type="entry name" value="RNA POLYMERASE ECF-TYPE SIGMA FACTO"/>
    <property type="match status" value="1"/>
</dbReference>
<dbReference type="GO" id="GO:0016987">
    <property type="term" value="F:sigma factor activity"/>
    <property type="evidence" value="ECO:0007669"/>
    <property type="project" value="UniProtKB-KW"/>
</dbReference>
<dbReference type="eggNOG" id="COG1595">
    <property type="taxonomic scope" value="Bacteria"/>
</dbReference>
<organism evidence="8 10">
    <name type="scientific">Corynebacterium imitans</name>
    <dbReference type="NCBI Taxonomy" id="156978"/>
    <lineage>
        <taxon>Bacteria</taxon>
        <taxon>Bacillati</taxon>
        <taxon>Actinomycetota</taxon>
        <taxon>Actinomycetes</taxon>
        <taxon>Mycobacteriales</taxon>
        <taxon>Corynebacteriaceae</taxon>
        <taxon>Corynebacterium</taxon>
    </lineage>
</organism>
<keyword evidence="4" id="KW-0238">DNA-binding</keyword>
<evidence type="ECO:0000256" key="3">
    <source>
        <dbReference type="ARBA" id="ARBA00023082"/>
    </source>
</evidence>
<dbReference type="InterPro" id="IPR036388">
    <property type="entry name" value="WH-like_DNA-bd_sf"/>
</dbReference>
<evidence type="ECO:0000259" key="7">
    <source>
        <dbReference type="Pfam" id="PF08281"/>
    </source>
</evidence>
<dbReference type="GO" id="GO:0003677">
    <property type="term" value="F:DNA binding"/>
    <property type="evidence" value="ECO:0007669"/>
    <property type="project" value="UniProtKB-KW"/>
</dbReference>
<dbReference type="InterPro" id="IPR013249">
    <property type="entry name" value="RNA_pol_sigma70_r4_t2"/>
</dbReference>
<proteinExistence type="inferred from homology"/>
<evidence type="ECO:0000313" key="11">
    <source>
        <dbReference type="Proteomes" id="UP000215374"/>
    </source>
</evidence>
<evidence type="ECO:0000313" key="9">
    <source>
        <dbReference type="EMBL" id="SNV52447.1"/>
    </source>
</evidence>
<evidence type="ECO:0000259" key="6">
    <source>
        <dbReference type="Pfam" id="PF04542"/>
    </source>
</evidence>
<dbReference type="HOGENOM" id="CLU_047691_3_0_11"/>
<dbReference type="Pfam" id="PF04542">
    <property type="entry name" value="Sigma70_r2"/>
    <property type="match status" value="1"/>
</dbReference>
<dbReference type="Gene3D" id="1.10.10.10">
    <property type="entry name" value="Winged helix-like DNA-binding domain superfamily/Winged helix DNA-binding domain"/>
    <property type="match status" value="1"/>
</dbReference>
<dbReference type="AlphaFoldDB" id="A0A076NJA5"/>
<sequence length="184" mass="21333">MQFRTDRELLRAHARGEQDAFADIVRKHSPYLLRVAYNYSHNEHDAQDVVQEALLKAYRNLRNYRGEAQLSTWLHRTTVNTAIDHKRRVSRKDREISIDDEDKLGIERNTRLSHDPLRGLASAMALRNEVAKLPRAQRRALLLIDVHGMSVERAAEELGVRPGTVKSRRYRARSVVAEAMMDRI</sequence>
<dbReference type="Gene3D" id="1.10.1740.10">
    <property type="match status" value="1"/>
</dbReference>
<dbReference type="RefSeq" id="WP_038593461.1">
    <property type="nucleotide sequence ID" value="NZ_CP009211.1"/>
</dbReference>
<dbReference type="PANTHER" id="PTHR43133:SF8">
    <property type="entry name" value="RNA POLYMERASE SIGMA FACTOR HI_1459-RELATED"/>
    <property type="match status" value="1"/>
</dbReference>
<dbReference type="InterPro" id="IPR039425">
    <property type="entry name" value="RNA_pol_sigma-70-like"/>
</dbReference>
<dbReference type="Proteomes" id="UP000215374">
    <property type="component" value="Chromosome 1"/>
</dbReference>
<evidence type="ECO:0000256" key="2">
    <source>
        <dbReference type="ARBA" id="ARBA00023015"/>
    </source>
</evidence>
<accession>A0A076NJA5</accession>
<evidence type="ECO:0000256" key="1">
    <source>
        <dbReference type="ARBA" id="ARBA00010641"/>
    </source>
</evidence>
<reference evidence="8 10" key="1">
    <citation type="submission" date="2014-08" db="EMBL/GenBank/DDBJ databases">
        <title>Complete genome sequence of Corynebacterium imitans DSM 44264, isolated from a five-month-old boy with suspected pharyngeal diphtheria.</title>
        <authorList>
            <person name="Mollmann S."/>
            <person name="Albersmeier A."/>
            <person name="Ruckert C."/>
            <person name="Tauch A."/>
        </authorList>
    </citation>
    <scope>NUCLEOTIDE SEQUENCE [LARGE SCALE GENOMIC DNA]</scope>
    <source>
        <strain evidence="8 10">DSM 44264</strain>
    </source>
</reference>
<dbReference type="Proteomes" id="UP000028780">
    <property type="component" value="Chromosome"/>
</dbReference>
<feature type="domain" description="RNA polymerase sigma factor 70 region 4 type 2" evidence="7">
    <location>
        <begin position="124"/>
        <end position="173"/>
    </location>
</feature>
<dbReference type="Pfam" id="PF08281">
    <property type="entry name" value="Sigma70_r4_2"/>
    <property type="match status" value="1"/>
</dbReference>
<keyword evidence="3" id="KW-0731">Sigma factor</keyword>
<evidence type="ECO:0000313" key="8">
    <source>
        <dbReference type="EMBL" id="AIJ34524.1"/>
    </source>
</evidence>
<dbReference type="InterPro" id="IPR014284">
    <property type="entry name" value="RNA_pol_sigma-70_dom"/>
</dbReference>
<protein>
    <submittedName>
        <fullName evidence="9">RNA polymerase sigma factor</fullName>
    </submittedName>
</protein>
<comment type="similarity">
    <text evidence="1">Belongs to the sigma-70 factor family. ECF subfamily.</text>
</comment>
<feature type="domain" description="RNA polymerase sigma-70 region 2" evidence="6">
    <location>
        <begin position="24"/>
        <end position="91"/>
    </location>
</feature>
<evidence type="ECO:0000313" key="10">
    <source>
        <dbReference type="Proteomes" id="UP000028780"/>
    </source>
</evidence>
<dbReference type="InterPro" id="IPR013325">
    <property type="entry name" value="RNA_pol_sigma_r2"/>
</dbReference>
<dbReference type="EMBL" id="CP009211">
    <property type="protein sequence ID" value="AIJ34524.1"/>
    <property type="molecule type" value="Genomic_DNA"/>
</dbReference>
<dbReference type="EMBL" id="LT906467">
    <property type="protein sequence ID" value="SNV52447.1"/>
    <property type="molecule type" value="Genomic_DNA"/>
</dbReference>
<dbReference type="KEGG" id="cii:CIMIT_12110"/>
<dbReference type="SUPFAM" id="SSF88659">
    <property type="entry name" value="Sigma3 and sigma4 domains of RNA polymerase sigma factors"/>
    <property type="match status" value="1"/>
</dbReference>
<dbReference type="SUPFAM" id="SSF88946">
    <property type="entry name" value="Sigma2 domain of RNA polymerase sigma factors"/>
    <property type="match status" value="1"/>
</dbReference>
<keyword evidence="10" id="KW-1185">Reference proteome</keyword>
<keyword evidence="2" id="KW-0805">Transcription regulation</keyword>